<dbReference type="HAMAP" id="MF_00117">
    <property type="entry name" value="HslO"/>
    <property type="match status" value="1"/>
</dbReference>
<dbReference type="PIRSF" id="PIRSF005261">
    <property type="entry name" value="Heat_shock_Hsp33"/>
    <property type="match status" value="1"/>
</dbReference>
<comment type="similarity">
    <text evidence="6">Belongs to the HSP33 family.</text>
</comment>
<dbReference type="AlphaFoldDB" id="A0A1M6PE98"/>
<gene>
    <name evidence="6" type="primary">hslO</name>
    <name evidence="7" type="ORF">SAMN05443507_1087</name>
</gene>
<evidence type="ECO:0000256" key="4">
    <source>
        <dbReference type="ARBA" id="ARBA00023186"/>
    </source>
</evidence>
<evidence type="ECO:0000256" key="6">
    <source>
        <dbReference type="HAMAP-Rule" id="MF_00117"/>
    </source>
</evidence>
<feature type="disulfide bond" description="Redox-active" evidence="6">
    <location>
        <begin position="237"/>
        <end position="239"/>
    </location>
</feature>
<keyword evidence="3 6" id="KW-1015">Disulfide bond</keyword>
<dbReference type="GO" id="GO:0051082">
    <property type="term" value="F:unfolded protein binding"/>
    <property type="evidence" value="ECO:0007669"/>
    <property type="project" value="UniProtKB-UniRule"/>
</dbReference>
<evidence type="ECO:0000256" key="2">
    <source>
        <dbReference type="ARBA" id="ARBA00022833"/>
    </source>
</evidence>
<evidence type="ECO:0000256" key="1">
    <source>
        <dbReference type="ARBA" id="ARBA00022490"/>
    </source>
</evidence>
<evidence type="ECO:0000313" key="7">
    <source>
        <dbReference type="EMBL" id="SHK06288.1"/>
    </source>
</evidence>
<dbReference type="PANTHER" id="PTHR30111">
    <property type="entry name" value="33 KDA CHAPERONIN"/>
    <property type="match status" value="1"/>
</dbReference>
<evidence type="ECO:0000256" key="5">
    <source>
        <dbReference type="ARBA" id="ARBA00023284"/>
    </source>
</evidence>
<keyword evidence="8" id="KW-1185">Reference proteome</keyword>
<comment type="subcellular location">
    <subcellularLocation>
        <location evidence="6">Cytoplasm</location>
    </subcellularLocation>
</comment>
<accession>A0A1M6PE98</accession>
<dbReference type="InterPro" id="IPR016154">
    <property type="entry name" value="Heat_shock_Hsp33_C"/>
</dbReference>
<dbReference type="Gene3D" id="3.55.30.10">
    <property type="entry name" value="Hsp33 domain"/>
    <property type="match status" value="1"/>
</dbReference>
<keyword evidence="4 6" id="KW-0143">Chaperone</keyword>
<dbReference type="EMBL" id="FRAF01000008">
    <property type="protein sequence ID" value="SHK06288.1"/>
    <property type="molecule type" value="Genomic_DNA"/>
</dbReference>
<dbReference type="SUPFAM" id="SSF64397">
    <property type="entry name" value="Hsp33 domain"/>
    <property type="match status" value="1"/>
</dbReference>
<evidence type="ECO:0000313" key="8">
    <source>
        <dbReference type="Proteomes" id="UP000184016"/>
    </source>
</evidence>
<dbReference type="InterPro" id="IPR016153">
    <property type="entry name" value="Heat_shock_Hsp33_N"/>
</dbReference>
<organism evidence="7 8">
    <name type="scientific">Alicyclobacillus tolerans</name>
    <dbReference type="NCBI Taxonomy" id="90970"/>
    <lineage>
        <taxon>Bacteria</taxon>
        <taxon>Bacillati</taxon>
        <taxon>Bacillota</taxon>
        <taxon>Bacilli</taxon>
        <taxon>Bacillales</taxon>
        <taxon>Alicyclobacillaceae</taxon>
        <taxon>Alicyclobacillus</taxon>
    </lineage>
</organism>
<dbReference type="STRING" id="1830138.SAMN05443507_1087"/>
<dbReference type="OrthoDB" id="9776534at2"/>
<sequence length="293" mass="31897">MKSAPDQLVRATILNGRGRALACVTTNVVNEMQGRHHTWPVATAALGRTASIALMMGQQLKNEERLTLRIDGDGPLGRILVDADAFGNVRGYVDNPFVDLPANSKGKLDVGRAVGRGTLYVTRDTGLRDYYTGSAAIQTGEIADDFTYYFAVSEQTPSAVGAGVLVGTDNRVICAGGFLLQLLPGHEENDIEKLEERLSSMQSVTDILQTGKSAEELLYLLDPDAHLLNRVAVQFACNCSRERFAAAMKNLDVSELRSMMEEDKGAEAVCHFCAAKYFFGVEEIEGWIAEQQS</sequence>
<keyword evidence="5 6" id="KW-0676">Redox-active center</keyword>
<reference evidence="8" key="1">
    <citation type="submission" date="2016-11" db="EMBL/GenBank/DDBJ databases">
        <authorList>
            <person name="Varghese N."/>
            <person name="Submissions S."/>
        </authorList>
    </citation>
    <scope>NUCLEOTIDE SEQUENCE [LARGE SCALE GENOMIC DNA]</scope>
    <source>
        <strain evidence="8">USBA-503</strain>
    </source>
</reference>
<dbReference type="RefSeq" id="WP_072873592.1">
    <property type="nucleotide sequence ID" value="NZ_FRAF01000008.1"/>
</dbReference>
<keyword evidence="2 6" id="KW-0862">Zinc</keyword>
<dbReference type="Gene3D" id="3.90.1280.10">
    <property type="entry name" value="HSP33 redox switch-like"/>
    <property type="match status" value="1"/>
</dbReference>
<dbReference type="GO" id="GO:0042026">
    <property type="term" value="P:protein refolding"/>
    <property type="evidence" value="ECO:0007669"/>
    <property type="project" value="TreeGrafter"/>
</dbReference>
<dbReference type="GO" id="GO:0044183">
    <property type="term" value="F:protein folding chaperone"/>
    <property type="evidence" value="ECO:0007669"/>
    <property type="project" value="TreeGrafter"/>
</dbReference>
<protein>
    <recommendedName>
        <fullName evidence="6">33 kDa chaperonin</fullName>
    </recommendedName>
    <alternativeName>
        <fullName evidence="6">Heat shock protein 33 homolog</fullName>
        <shortName evidence="6">HSP33</shortName>
    </alternativeName>
</protein>
<dbReference type="InterPro" id="IPR000397">
    <property type="entry name" value="Heat_shock_Hsp33"/>
</dbReference>
<feature type="disulfide bond" description="Redox-active" evidence="6">
    <location>
        <begin position="270"/>
        <end position="273"/>
    </location>
</feature>
<dbReference type="PANTHER" id="PTHR30111:SF1">
    <property type="entry name" value="33 KDA CHAPERONIN"/>
    <property type="match status" value="1"/>
</dbReference>
<name>A0A1M6PE98_9BACL</name>
<dbReference type="CDD" id="cd00498">
    <property type="entry name" value="Hsp33"/>
    <property type="match status" value="1"/>
</dbReference>
<comment type="function">
    <text evidence="6">Redox regulated molecular chaperone. Protects both thermally unfolding and oxidatively damaged proteins from irreversible aggregation. Plays an important role in the bacterial defense system toward oxidative stress.</text>
</comment>
<dbReference type="SUPFAM" id="SSF118352">
    <property type="entry name" value="HSP33 redox switch-like"/>
    <property type="match status" value="1"/>
</dbReference>
<dbReference type="NCBIfam" id="NF001033">
    <property type="entry name" value="PRK00114.1"/>
    <property type="match status" value="1"/>
</dbReference>
<dbReference type="Pfam" id="PF01430">
    <property type="entry name" value="HSP33"/>
    <property type="match status" value="1"/>
</dbReference>
<dbReference type="GO" id="GO:0005737">
    <property type="term" value="C:cytoplasm"/>
    <property type="evidence" value="ECO:0007669"/>
    <property type="project" value="UniProtKB-SubCell"/>
</dbReference>
<keyword evidence="1 6" id="KW-0963">Cytoplasm</keyword>
<dbReference type="Proteomes" id="UP000184016">
    <property type="component" value="Unassembled WGS sequence"/>
</dbReference>
<comment type="PTM">
    <text evidence="6">Under oxidizing conditions two disulfide bonds are formed involving the reactive cysteines. Under reducing conditions zinc is bound to the reactive cysteines and the protein is inactive.</text>
</comment>
<proteinExistence type="inferred from homology"/>
<evidence type="ECO:0000256" key="3">
    <source>
        <dbReference type="ARBA" id="ARBA00023157"/>
    </source>
</evidence>